<protein>
    <submittedName>
        <fullName evidence="1">Uncharacterized protein</fullName>
    </submittedName>
</protein>
<gene>
    <name evidence="1" type="ORF">Q4490_04930</name>
</gene>
<sequence>MYALVGTVLVVMVSLAYWNSQKLNRQLQRLESSGFVITEDLQGEPKLLYDESHQRLALLSPQGYEVLQLSELISSEILYDLDKRGDKNYRLELIFNATRLPKQEVRYRDEFLAERIHKRLRQARLGLEPSAH</sequence>
<dbReference type="RefSeq" id="WP_303476852.1">
    <property type="nucleotide sequence ID" value="NZ_JAUOPG010000002.1"/>
</dbReference>
<dbReference type="EMBL" id="JAUOPG010000002">
    <property type="protein sequence ID" value="MDO6452902.1"/>
    <property type="molecule type" value="Genomic_DNA"/>
</dbReference>
<comment type="caution">
    <text evidence="1">The sequence shown here is derived from an EMBL/GenBank/DDBJ whole genome shotgun (WGS) entry which is preliminary data.</text>
</comment>
<name>A0AAW7XIK7_9GAMM</name>
<evidence type="ECO:0000313" key="1">
    <source>
        <dbReference type="EMBL" id="MDO6452902.1"/>
    </source>
</evidence>
<proteinExistence type="predicted"/>
<accession>A0AAW7XIK7</accession>
<dbReference type="AlphaFoldDB" id="A0AAW7XIK7"/>
<reference evidence="1" key="1">
    <citation type="submission" date="2023-07" db="EMBL/GenBank/DDBJ databases">
        <title>Genome content predicts the carbon catabolic preferences of heterotrophic bacteria.</title>
        <authorList>
            <person name="Gralka M."/>
        </authorList>
    </citation>
    <scope>NUCLEOTIDE SEQUENCE</scope>
    <source>
        <strain evidence="1">I2M16</strain>
    </source>
</reference>
<organism evidence="1 2">
    <name type="scientific">Neptunomonas phycophila</name>
    <dbReference type="NCBI Taxonomy" id="1572645"/>
    <lineage>
        <taxon>Bacteria</taxon>
        <taxon>Pseudomonadati</taxon>
        <taxon>Pseudomonadota</taxon>
        <taxon>Gammaproteobacteria</taxon>
        <taxon>Oceanospirillales</taxon>
        <taxon>Oceanospirillaceae</taxon>
        <taxon>Neptunomonas</taxon>
    </lineage>
</organism>
<evidence type="ECO:0000313" key="2">
    <source>
        <dbReference type="Proteomes" id="UP001169862"/>
    </source>
</evidence>
<dbReference type="Proteomes" id="UP001169862">
    <property type="component" value="Unassembled WGS sequence"/>
</dbReference>